<evidence type="ECO:0000313" key="9">
    <source>
        <dbReference type="Proteomes" id="UP000683925"/>
    </source>
</evidence>
<dbReference type="PROSITE" id="PS00107">
    <property type="entry name" value="PROTEIN_KINASE_ATP"/>
    <property type="match status" value="1"/>
</dbReference>
<dbReference type="GO" id="GO:0005776">
    <property type="term" value="C:autophagosome"/>
    <property type="evidence" value="ECO:0007669"/>
    <property type="project" value="TreeGrafter"/>
</dbReference>
<dbReference type="FunFam" id="1.10.510.10:FF:000571">
    <property type="entry name" value="Maternal embryonic leucine zipper kinase"/>
    <property type="match status" value="1"/>
</dbReference>
<accession>A0A8S1YHV8</accession>
<dbReference type="GO" id="GO:0005829">
    <property type="term" value="C:cytosol"/>
    <property type="evidence" value="ECO:0007669"/>
    <property type="project" value="TreeGrafter"/>
</dbReference>
<protein>
    <recommendedName>
        <fullName evidence="7">Protein kinase domain-containing protein</fullName>
    </recommendedName>
</protein>
<evidence type="ECO:0000256" key="1">
    <source>
        <dbReference type="ARBA" id="ARBA00011245"/>
    </source>
</evidence>
<dbReference type="PANTHER" id="PTHR24348:SF22">
    <property type="entry name" value="NON-SPECIFIC SERINE_THREONINE PROTEIN KINASE"/>
    <property type="match status" value="1"/>
</dbReference>
<dbReference type="EMBL" id="CAJJDP010000163">
    <property type="protein sequence ID" value="CAD8213399.1"/>
    <property type="molecule type" value="Genomic_DNA"/>
</dbReference>
<keyword evidence="3 6" id="KW-0547">Nucleotide-binding</keyword>
<keyword evidence="4" id="KW-0418">Kinase</keyword>
<dbReference type="SMART" id="SM00220">
    <property type="entry name" value="S_TKc"/>
    <property type="match status" value="1"/>
</dbReference>
<keyword evidence="5 6" id="KW-0067">ATP-binding</keyword>
<dbReference type="GO" id="GO:0000045">
    <property type="term" value="P:autophagosome assembly"/>
    <property type="evidence" value="ECO:0007669"/>
    <property type="project" value="TreeGrafter"/>
</dbReference>
<comment type="caution">
    <text evidence="8">The sequence shown here is derived from an EMBL/GenBank/DDBJ whole genome shotgun (WGS) entry which is preliminary data.</text>
</comment>
<dbReference type="OrthoDB" id="4062651at2759"/>
<dbReference type="InterPro" id="IPR008271">
    <property type="entry name" value="Ser/Thr_kinase_AS"/>
</dbReference>
<proteinExistence type="predicted"/>
<reference evidence="8" key="1">
    <citation type="submission" date="2021-01" db="EMBL/GenBank/DDBJ databases">
        <authorList>
            <consortium name="Genoscope - CEA"/>
            <person name="William W."/>
        </authorList>
    </citation>
    <scope>NUCLEOTIDE SEQUENCE</scope>
</reference>
<evidence type="ECO:0000256" key="5">
    <source>
        <dbReference type="ARBA" id="ARBA00022840"/>
    </source>
</evidence>
<dbReference type="Proteomes" id="UP000683925">
    <property type="component" value="Unassembled WGS sequence"/>
</dbReference>
<gene>
    <name evidence="8" type="ORF">POCTA_138.1.T1610108</name>
</gene>
<dbReference type="OMA" id="ENNQKFC"/>
<dbReference type="InterPro" id="IPR017441">
    <property type="entry name" value="Protein_kinase_ATP_BS"/>
</dbReference>
<evidence type="ECO:0000259" key="7">
    <source>
        <dbReference type="PROSITE" id="PS50011"/>
    </source>
</evidence>
<dbReference type="GO" id="GO:0016020">
    <property type="term" value="C:membrane"/>
    <property type="evidence" value="ECO:0007669"/>
    <property type="project" value="TreeGrafter"/>
</dbReference>
<dbReference type="AlphaFoldDB" id="A0A8S1YHV8"/>
<dbReference type="PROSITE" id="PS00108">
    <property type="entry name" value="PROTEIN_KINASE_ST"/>
    <property type="match status" value="1"/>
</dbReference>
<dbReference type="GO" id="GO:0005524">
    <property type="term" value="F:ATP binding"/>
    <property type="evidence" value="ECO:0007669"/>
    <property type="project" value="UniProtKB-UniRule"/>
</dbReference>
<keyword evidence="9" id="KW-1185">Reference proteome</keyword>
<keyword evidence="2" id="KW-0808">Transferase</keyword>
<organism evidence="8 9">
    <name type="scientific">Paramecium octaurelia</name>
    <dbReference type="NCBI Taxonomy" id="43137"/>
    <lineage>
        <taxon>Eukaryota</taxon>
        <taxon>Sar</taxon>
        <taxon>Alveolata</taxon>
        <taxon>Ciliophora</taxon>
        <taxon>Intramacronucleata</taxon>
        <taxon>Oligohymenophorea</taxon>
        <taxon>Peniculida</taxon>
        <taxon>Parameciidae</taxon>
        <taxon>Paramecium</taxon>
    </lineage>
</organism>
<dbReference type="InterPro" id="IPR000719">
    <property type="entry name" value="Prot_kinase_dom"/>
</dbReference>
<evidence type="ECO:0000256" key="3">
    <source>
        <dbReference type="ARBA" id="ARBA00022741"/>
    </source>
</evidence>
<feature type="binding site" evidence="6">
    <location>
        <position position="47"/>
    </location>
    <ligand>
        <name>ATP</name>
        <dbReference type="ChEBI" id="CHEBI:30616"/>
    </ligand>
</feature>
<evidence type="ECO:0000256" key="4">
    <source>
        <dbReference type="ARBA" id="ARBA00022777"/>
    </source>
</evidence>
<dbReference type="Pfam" id="PF00069">
    <property type="entry name" value="Pkinase"/>
    <property type="match status" value="1"/>
</dbReference>
<dbReference type="GO" id="GO:0004674">
    <property type="term" value="F:protein serine/threonine kinase activity"/>
    <property type="evidence" value="ECO:0007669"/>
    <property type="project" value="InterPro"/>
</dbReference>
<comment type="subunit">
    <text evidence="1">Monomer.</text>
</comment>
<sequence>MINQNKCIKVLQNKYVVNLNHYLGQGSFAAVYKGHMFGNEKELIAIKIIDKNKLKIQQSFKNVFPDYIKRESQNQFQLSSPHIVKMIDLIENDDETYFILEYCEGGTLKQKIAKGGIPYEEALSIFKQIVNGYKQIREKNIIHRDLKPENILFSNKVAKIGDFGFSKFLDDLDETVLQSAVGTPVYAAPEIRTRKFSSKADIWSLGVILFQMLYGYIPNEIIEYQKLPSKKFDPIKFPENKKIPGYIVNILKKMLVVNPEKRISWDELFAETLLELIEPQSSEIIDQISESKAMMMKQVLTTENKVESIFLYFIYVSDILKFIQQLMTDVQNLNIIAQFSQTQQFSYSIITIKYMENELKCYLDFLKGQNLFSIYILQSDFDLFKNTDKYYQTLNNFKKNYEIMNQFYVQARVKFDKFATSKNLKEDQKNWCKNVIEALDQNENNQKFCQTFNQVYCQIIQRIIQNFNKNENGNKDRDGILKVLIKLLHCFQPLQFIHHKQDAYKIEERLLTTSSLEQEFNDLYAKIFNQ</sequence>
<dbReference type="GO" id="GO:0000407">
    <property type="term" value="C:phagophore assembly site"/>
    <property type="evidence" value="ECO:0007669"/>
    <property type="project" value="TreeGrafter"/>
</dbReference>
<dbReference type="PROSITE" id="PS50011">
    <property type="entry name" value="PROTEIN_KINASE_DOM"/>
    <property type="match status" value="1"/>
</dbReference>
<dbReference type="InterPro" id="IPR045269">
    <property type="entry name" value="Atg1-like"/>
</dbReference>
<evidence type="ECO:0000256" key="6">
    <source>
        <dbReference type="PROSITE-ProRule" id="PRU10141"/>
    </source>
</evidence>
<evidence type="ECO:0000256" key="2">
    <source>
        <dbReference type="ARBA" id="ARBA00022679"/>
    </source>
</evidence>
<dbReference type="PANTHER" id="PTHR24348">
    <property type="entry name" value="SERINE/THREONINE-PROTEIN KINASE UNC-51-RELATED"/>
    <property type="match status" value="1"/>
</dbReference>
<name>A0A8S1YHV8_PAROT</name>
<feature type="domain" description="Protein kinase" evidence="7">
    <location>
        <begin position="17"/>
        <end position="274"/>
    </location>
</feature>
<dbReference type="GO" id="GO:0010506">
    <property type="term" value="P:regulation of autophagy"/>
    <property type="evidence" value="ECO:0007669"/>
    <property type="project" value="InterPro"/>
</dbReference>
<evidence type="ECO:0000313" key="8">
    <source>
        <dbReference type="EMBL" id="CAD8213399.1"/>
    </source>
</evidence>